<evidence type="ECO:0000313" key="2">
    <source>
        <dbReference type="Proteomes" id="UP000612282"/>
    </source>
</evidence>
<evidence type="ECO:0008006" key="3">
    <source>
        <dbReference type="Google" id="ProtNLM"/>
    </source>
</evidence>
<accession>A0ABQ3XSK1</accession>
<dbReference type="RefSeq" id="WP_203809514.1">
    <property type="nucleotide sequence ID" value="NZ_BAAAQE010000015.1"/>
</dbReference>
<sequence length="134" mass="14420">MTETSTAPAADVARQQWAALSRIAERHAATDEQRRRSAHPAAIEPHEAVRLVAGLALGTIDLDLGEPDIADEDVLAALALIAHVRADVDQLELGLLNAARGRELTWQAIAQGVGLNSAQAVKQRHDRLSERQQA</sequence>
<dbReference type="Proteomes" id="UP000612282">
    <property type="component" value="Unassembled WGS sequence"/>
</dbReference>
<proteinExistence type="predicted"/>
<evidence type="ECO:0000313" key="1">
    <source>
        <dbReference type="EMBL" id="GID61484.1"/>
    </source>
</evidence>
<name>A0ABQ3XSK1_9ACTN</name>
<gene>
    <name evidence="1" type="ORF">Aco03nite_098880</name>
</gene>
<reference evidence="1 2" key="1">
    <citation type="submission" date="2021-01" db="EMBL/GenBank/DDBJ databases">
        <title>Whole genome shotgun sequence of Actinoplanes couchii NBRC 106145.</title>
        <authorList>
            <person name="Komaki H."/>
            <person name="Tamura T."/>
        </authorList>
    </citation>
    <scope>NUCLEOTIDE SEQUENCE [LARGE SCALE GENOMIC DNA]</scope>
    <source>
        <strain evidence="1 2">NBRC 106145</strain>
    </source>
</reference>
<dbReference type="EMBL" id="BOMG01000128">
    <property type="protein sequence ID" value="GID61484.1"/>
    <property type="molecule type" value="Genomic_DNA"/>
</dbReference>
<organism evidence="1 2">
    <name type="scientific">Actinoplanes couchii</name>
    <dbReference type="NCBI Taxonomy" id="403638"/>
    <lineage>
        <taxon>Bacteria</taxon>
        <taxon>Bacillati</taxon>
        <taxon>Actinomycetota</taxon>
        <taxon>Actinomycetes</taxon>
        <taxon>Micromonosporales</taxon>
        <taxon>Micromonosporaceae</taxon>
        <taxon>Actinoplanes</taxon>
    </lineage>
</organism>
<keyword evidence="2" id="KW-1185">Reference proteome</keyword>
<protein>
    <recommendedName>
        <fullName evidence="3">DNA-binding protein</fullName>
    </recommendedName>
</protein>
<comment type="caution">
    <text evidence="1">The sequence shown here is derived from an EMBL/GenBank/DDBJ whole genome shotgun (WGS) entry which is preliminary data.</text>
</comment>